<dbReference type="FunFam" id="3.40.50.1970:FF:000003">
    <property type="entry name" value="Alcohol dehydrogenase, iron-containing"/>
    <property type="match status" value="1"/>
</dbReference>
<dbReference type="CDD" id="cd17814">
    <property type="entry name" value="Fe-ADH-like"/>
    <property type="match status" value="1"/>
</dbReference>
<dbReference type="STRING" id="1963862.B4O97_12540"/>
<dbReference type="Gene3D" id="3.40.50.1970">
    <property type="match status" value="1"/>
</dbReference>
<dbReference type="PANTHER" id="PTHR11496">
    <property type="entry name" value="ALCOHOL DEHYDROGENASE"/>
    <property type="match status" value="1"/>
</dbReference>
<evidence type="ECO:0000313" key="8">
    <source>
        <dbReference type="Proteomes" id="UP000192343"/>
    </source>
</evidence>
<dbReference type="NCBIfam" id="NF041833">
    <property type="entry name" value="Fe_ADH_ErcA"/>
    <property type="match status" value="1"/>
</dbReference>
<evidence type="ECO:0000256" key="2">
    <source>
        <dbReference type="ARBA" id="ARBA00007358"/>
    </source>
</evidence>
<organism evidence="7 8">
    <name type="scientific">Marispirochaeta aestuarii</name>
    <dbReference type="NCBI Taxonomy" id="1963862"/>
    <lineage>
        <taxon>Bacteria</taxon>
        <taxon>Pseudomonadati</taxon>
        <taxon>Spirochaetota</taxon>
        <taxon>Spirochaetia</taxon>
        <taxon>Spirochaetales</taxon>
        <taxon>Spirochaetaceae</taxon>
        <taxon>Marispirochaeta</taxon>
    </lineage>
</organism>
<dbReference type="RefSeq" id="WP_083051291.1">
    <property type="nucleotide sequence ID" value="NZ_MWQY01000013.1"/>
</dbReference>
<dbReference type="EMBL" id="MWQY01000013">
    <property type="protein sequence ID" value="ORC34463.1"/>
    <property type="molecule type" value="Genomic_DNA"/>
</dbReference>
<dbReference type="InterPro" id="IPR018211">
    <property type="entry name" value="ADH_Fe_CS"/>
</dbReference>
<dbReference type="FunFam" id="1.20.1090.10:FF:000001">
    <property type="entry name" value="Aldehyde-alcohol dehydrogenase"/>
    <property type="match status" value="1"/>
</dbReference>
<feature type="domain" description="Fe-containing alcohol dehydrogenase-like C-terminal" evidence="6">
    <location>
        <begin position="195"/>
        <end position="389"/>
    </location>
</feature>
<evidence type="ECO:0000256" key="1">
    <source>
        <dbReference type="ARBA" id="ARBA00001962"/>
    </source>
</evidence>
<dbReference type="GO" id="GO:0046872">
    <property type="term" value="F:metal ion binding"/>
    <property type="evidence" value="ECO:0007669"/>
    <property type="project" value="InterPro"/>
</dbReference>
<comment type="caution">
    <text evidence="7">The sequence shown here is derived from an EMBL/GenBank/DDBJ whole genome shotgun (WGS) entry which is preliminary data.</text>
</comment>
<dbReference type="InterPro" id="IPR039697">
    <property type="entry name" value="Alcohol_dehydrogenase_Fe"/>
</dbReference>
<dbReference type="Proteomes" id="UP000192343">
    <property type="component" value="Unassembled WGS sequence"/>
</dbReference>
<dbReference type="PROSITE" id="PS00060">
    <property type="entry name" value="ADH_IRON_2"/>
    <property type="match status" value="1"/>
</dbReference>
<dbReference type="SUPFAM" id="SSF56796">
    <property type="entry name" value="Dehydroquinate synthase-like"/>
    <property type="match status" value="1"/>
</dbReference>
<sequence length="396" mass="42887">MQVDHGLTEMRKFVAPEFIFGIGARKRCPDYIRTFGGGKVLLVSDPGVEDAGWTEEIAALLRQNRIPYALYDSVSPNPRDTEVMKGAEFYLQNDCSMILVVGGGSPIDCAKGIGIVVSNDRSILSFEGVDNVPVPMPPLICIPTTAGTSADVSQFAIILDTGNSNKIAIVSKGVVPDISLIDPETTKTMDMALSAETGMDALTHAVEAFVSNASSPVTDMHALRAMEYLALYLPRVINKPRDSTVRSGIMMGSLLAGLAFSNASLGLVHAMAHSLGGLLDLPHGLCNSLLLEHVSLFNFDAEPERYRRVAAVLSRRALEDIPLQSTPHVLKEALKDLRELLFLGNSLDAGAIDETTVNKLAYRALNDPCTVTNPKDADTDDLIKIYEKILHRKIQK</sequence>
<dbReference type="Gene3D" id="1.20.1090.10">
    <property type="entry name" value="Dehydroquinate synthase-like - alpha domain"/>
    <property type="match status" value="1"/>
</dbReference>
<comment type="similarity">
    <text evidence="2">Belongs to the iron-containing alcohol dehydrogenase family.</text>
</comment>
<dbReference type="InterPro" id="IPR056798">
    <property type="entry name" value="ADH_Fe_C"/>
</dbReference>
<proteinExistence type="inferred from homology"/>
<feature type="domain" description="Alcohol dehydrogenase iron-type/glycerol dehydrogenase GldA" evidence="5">
    <location>
        <begin position="17"/>
        <end position="183"/>
    </location>
</feature>
<evidence type="ECO:0000256" key="4">
    <source>
        <dbReference type="ARBA" id="ARBA00023027"/>
    </source>
</evidence>
<keyword evidence="4" id="KW-0520">NAD</keyword>
<dbReference type="Pfam" id="PF25137">
    <property type="entry name" value="ADH_Fe_C"/>
    <property type="match status" value="1"/>
</dbReference>
<dbReference type="Pfam" id="PF00465">
    <property type="entry name" value="Fe-ADH"/>
    <property type="match status" value="1"/>
</dbReference>
<protein>
    <submittedName>
        <fullName evidence="7">Alcohol dehydrogenase</fullName>
    </submittedName>
</protein>
<evidence type="ECO:0000259" key="6">
    <source>
        <dbReference type="Pfam" id="PF25137"/>
    </source>
</evidence>
<dbReference type="OrthoDB" id="9815791at2"/>
<dbReference type="PANTHER" id="PTHR11496:SF102">
    <property type="entry name" value="ALCOHOL DEHYDROGENASE 4"/>
    <property type="match status" value="1"/>
</dbReference>
<evidence type="ECO:0000313" key="7">
    <source>
        <dbReference type="EMBL" id="ORC34463.1"/>
    </source>
</evidence>
<evidence type="ECO:0000259" key="5">
    <source>
        <dbReference type="Pfam" id="PF00465"/>
    </source>
</evidence>
<reference evidence="7 8" key="1">
    <citation type="submission" date="2017-03" db="EMBL/GenBank/DDBJ databases">
        <title>Draft Genome sequence of Marispirochaeta sp. strain JC444.</title>
        <authorList>
            <person name="Shivani Y."/>
            <person name="Subhash Y."/>
            <person name="Sasikala C."/>
            <person name="Ramana C."/>
        </authorList>
    </citation>
    <scope>NUCLEOTIDE SEQUENCE [LARGE SCALE GENOMIC DNA]</scope>
    <source>
        <strain evidence="7 8">JC444</strain>
    </source>
</reference>
<evidence type="ECO:0000256" key="3">
    <source>
        <dbReference type="ARBA" id="ARBA00023002"/>
    </source>
</evidence>
<comment type="cofactor">
    <cofactor evidence="1">
        <name>Fe cation</name>
        <dbReference type="ChEBI" id="CHEBI:24875"/>
    </cofactor>
</comment>
<accession>A0A1Y1RXG7</accession>
<name>A0A1Y1RXG7_9SPIO</name>
<dbReference type="AlphaFoldDB" id="A0A1Y1RXG7"/>
<dbReference type="InterPro" id="IPR001670">
    <property type="entry name" value="ADH_Fe/GldA"/>
</dbReference>
<dbReference type="GO" id="GO:0004022">
    <property type="term" value="F:alcohol dehydrogenase (NAD+) activity"/>
    <property type="evidence" value="ECO:0007669"/>
    <property type="project" value="TreeGrafter"/>
</dbReference>
<gene>
    <name evidence="7" type="ORF">B4O97_12540</name>
</gene>
<keyword evidence="8" id="KW-1185">Reference proteome</keyword>
<keyword evidence="3" id="KW-0560">Oxidoreductase</keyword>